<dbReference type="eggNOG" id="COG1143">
    <property type="taxonomic scope" value="Bacteria"/>
</dbReference>
<dbReference type="GO" id="GO:0016020">
    <property type="term" value="C:membrane"/>
    <property type="evidence" value="ECO:0007669"/>
    <property type="project" value="InterPro"/>
</dbReference>
<proteinExistence type="predicted"/>
<dbReference type="GO" id="GO:0003954">
    <property type="term" value="F:NADH dehydrogenase activity"/>
    <property type="evidence" value="ECO:0007669"/>
    <property type="project" value="TreeGrafter"/>
</dbReference>
<keyword evidence="1" id="KW-0004">4Fe-4S</keyword>
<dbReference type="Gene3D" id="3.30.70.3270">
    <property type="match status" value="1"/>
</dbReference>
<evidence type="ECO:0000259" key="7">
    <source>
        <dbReference type="PROSITE" id="PS51379"/>
    </source>
</evidence>
<sequence length="277" mass="31043">MIIQNTQLVLFRTCRLARKLFYKENVMSYTARTIFLHNKYVFPLRVQEDTALHLMMHCLLVPPANLTTMMEAMFFSTIRKTIKGLWSLGVGLKVTSVNFFRPPVTVHYPRQVVPSLEGYRGHVELVPSAEDPGASRCIGCGACVRICPGACISIKVSHKRPHLAPKKTGKPPDHDQGHFLIPMPKARALPGIARRSPTSFKLNYNYCSLCGLCVETCPAGALAFSSNIYLAGYTRNEFKYDLLARLEYRARDKSRPAEGSRVQDNGRDNHSGGLRCL</sequence>
<feature type="domain" description="4Fe-4S ferredoxin-type" evidence="7">
    <location>
        <begin position="125"/>
        <end position="157"/>
    </location>
</feature>
<reference evidence="8" key="1">
    <citation type="submission" date="2010-05" db="EMBL/GenBank/DDBJ databases">
        <title>The draft genome of Desulfonatronospira thiodismutans ASO3-1.</title>
        <authorList>
            <consortium name="US DOE Joint Genome Institute (JGI-PGF)"/>
            <person name="Lucas S."/>
            <person name="Copeland A."/>
            <person name="Lapidus A."/>
            <person name="Cheng J.-F."/>
            <person name="Bruce D."/>
            <person name="Goodwin L."/>
            <person name="Pitluck S."/>
            <person name="Chertkov O."/>
            <person name="Brettin T."/>
            <person name="Detter J.C."/>
            <person name="Han C."/>
            <person name="Land M.L."/>
            <person name="Hauser L."/>
            <person name="Kyrpides N."/>
            <person name="Mikhailova N."/>
            <person name="Muyzer G."/>
            <person name="Woyke T."/>
        </authorList>
    </citation>
    <scope>NUCLEOTIDE SEQUENCE [LARGE SCALE GENOMIC DNA]</scope>
    <source>
        <strain evidence="8">ASO3-1</strain>
    </source>
</reference>
<dbReference type="InterPro" id="IPR010226">
    <property type="entry name" value="NADH_quinone_OxRdtase_chainI"/>
</dbReference>
<dbReference type="SUPFAM" id="SSF46548">
    <property type="entry name" value="alpha-helical ferredoxin"/>
    <property type="match status" value="1"/>
</dbReference>
<dbReference type="PANTHER" id="PTHR10849">
    <property type="entry name" value="NADH DEHYDROGENASE UBIQUINONE IRON-SULFUR PROTEIN 8, MITOCHONDRIAL"/>
    <property type="match status" value="1"/>
</dbReference>
<feature type="region of interest" description="Disordered" evidence="6">
    <location>
        <begin position="253"/>
        <end position="277"/>
    </location>
</feature>
<dbReference type="Pfam" id="PF12838">
    <property type="entry name" value="Fer4_7"/>
    <property type="match status" value="1"/>
</dbReference>
<evidence type="ECO:0000256" key="5">
    <source>
        <dbReference type="ARBA" id="ARBA00023014"/>
    </source>
</evidence>
<evidence type="ECO:0000256" key="2">
    <source>
        <dbReference type="ARBA" id="ARBA00022723"/>
    </source>
</evidence>
<evidence type="ECO:0000256" key="3">
    <source>
        <dbReference type="ARBA" id="ARBA00022737"/>
    </source>
</evidence>
<evidence type="ECO:0000313" key="9">
    <source>
        <dbReference type="Proteomes" id="UP000005496"/>
    </source>
</evidence>
<keyword evidence="9" id="KW-1185">Reference proteome</keyword>
<dbReference type="Proteomes" id="UP000005496">
    <property type="component" value="Unassembled WGS sequence"/>
</dbReference>
<gene>
    <name evidence="8" type="ORF">Dthio_PD1396</name>
</gene>
<dbReference type="PROSITE" id="PS00198">
    <property type="entry name" value="4FE4S_FER_1"/>
    <property type="match status" value="2"/>
</dbReference>
<dbReference type="PROSITE" id="PS51379">
    <property type="entry name" value="4FE4S_FER_2"/>
    <property type="match status" value="2"/>
</dbReference>
<dbReference type="EMBL" id="ACJN02000003">
    <property type="protein sequence ID" value="EFI34057.1"/>
    <property type="molecule type" value="Genomic_DNA"/>
</dbReference>
<evidence type="ECO:0000256" key="4">
    <source>
        <dbReference type="ARBA" id="ARBA00023004"/>
    </source>
</evidence>
<feature type="domain" description="4Fe-4S ferredoxin-type" evidence="7">
    <location>
        <begin position="198"/>
        <end position="227"/>
    </location>
</feature>
<dbReference type="InterPro" id="IPR017900">
    <property type="entry name" value="4Fe4S_Fe_S_CS"/>
</dbReference>
<dbReference type="GO" id="GO:0009060">
    <property type="term" value="P:aerobic respiration"/>
    <property type="evidence" value="ECO:0007669"/>
    <property type="project" value="TreeGrafter"/>
</dbReference>
<evidence type="ECO:0000256" key="6">
    <source>
        <dbReference type="SAM" id="MobiDB-lite"/>
    </source>
</evidence>
<name>D6STP1_9BACT</name>
<accession>D6STP1</accession>
<keyword evidence="2" id="KW-0479">Metal-binding</keyword>
<dbReference type="GO" id="GO:0046872">
    <property type="term" value="F:metal ion binding"/>
    <property type="evidence" value="ECO:0007669"/>
    <property type="project" value="UniProtKB-KW"/>
</dbReference>
<dbReference type="AlphaFoldDB" id="D6STP1"/>
<evidence type="ECO:0000313" key="8">
    <source>
        <dbReference type="EMBL" id="EFI34057.1"/>
    </source>
</evidence>
<comment type="caution">
    <text evidence="8">The sequence shown here is derived from an EMBL/GenBank/DDBJ whole genome shotgun (WGS) entry which is preliminary data.</text>
</comment>
<organism evidence="8 9">
    <name type="scientific">Desulfonatronospira thiodismutans ASO3-1</name>
    <dbReference type="NCBI Taxonomy" id="555779"/>
    <lineage>
        <taxon>Bacteria</taxon>
        <taxon>Pseudomonadati</taxon>
        <taxon>Thermodesulfobacteriota</taxon>
        <taxon>Desulfovibrionia</taxon>
        <taxon>Desulfovibrionales</taxon>
        <taxon>Desulfonatronovibrionaceae</taxon>
        <taxon>Desulfonatronospira</taxon>
    </lineage>
</organism>
<keyword evidence="5" id="KW-0411">Iron-sulfur</keyword>
<dbReference type="InterPro" id="IPR017896">
    <property type="entry name" value="4Fe4S_Fe-S-bd"/>
</dbReference>
<keyword evidence="3" id="KW-0677">Repeat</keyword>
<protein>
    <submittedName>
        <fullName evidence="8">4Fe-4S ferredoxin iron-sulfur binding domain protein</fullName>
    </submittedName>
</protein>
<dbReference type="GO" id="GO:0051539">
    <property type="term" value="F:4 iron, 4 sulfur cluster binding"/>
    <property type="evidence" value="ECO:0007669"/>
    <property type="project" value="UniProtKB-KW"/>
</dbReference>
<keyword evidence="4" id="KW-0408">Iron</keyword>
<evidence type="ECO:0000256" key="1">
    <source>
        <dbReference type="ARBA" id="ARBA00022485"/>
    </source>
</evidence>
<dbReference type="PANTHER" id="PTHR10849:SF35">
    <property type="entry name" value="FORMATE HYDROGENLYASE SUBUNIT 6-RELATED"/>
    <property type="match status" value="1"/>
</dbReference>